<dbReference type="RefSeq" id="WP_223926239.1">
    <property type="nucleotide sequence ID" value="NZ_BPTU01000001.1"/>
</dbReference>
<evidence type="ECO:0000313" key="4">
    <source>
        <dbReference type="Proteomes" id="UP000825483"/>
    </source>
</evidence>
<dbReference type="InterPro" id="IPR001387">
    <property type="entry name" value="Cro/C1-type_HTH"/>
</dbReference>
<dbReference type="PROSITE" id="PS50943">
    <property type="entry name" value="HTH_CROC1"/>
    <property type="match status" value="1"/>
</dbReference>
<feature type="region of interest" description="Disordered" evidence="1">
    <location>
        <begin position="85"/>
        <end position="158"/>
    </location>
</feature>
<gene>
    <name evidence="3" type="ORF">PRLR5076_13710</name>
</gene>
<dbReference type="GO" id="GO:0003677">
    <property type="term" value="F:DNA binding"/>
    <property type="evidence" value="ECO:0007669"/>
    <property type="project" value="InterPro"/>
</dbReference>
<protein>
    <recommendedName>
        <fullName evidence="2">HTH cro/C1-type domain-containing protein</fullName>
    </recommendedName>
</protein>
<dbReference type="InterPro" id="IPR010982">
    <property type="entry name" value="Lambda_DNA-bd_dom_sf"/>
</dbReference>
<proteinExistence type="predicted"/>
<dbReference type="GeneID" id="72467444"/>
<feature type="compositionally biased region" description="Polar residues" evidence="1">
    <location>
        <begin position="134"/>
        <end position="145"/>
    </location>
</feature>
<dbReference type="Proteomes" id="UP000825483">
    <property type="component" value="Unassembled WGS sequence"/>
</dbReference>
<dbReference type="Pfam" id="PF01381">
    <property type="entry name" value="HTH_3"/>
    <property type="match status" value="1"/>
</dbReference>
<dbReference type="Gene3D" id="1.10.260.40">
    <property type="entry name" value="lambda repressor-like DNA-binding domains"/>
    <property type="match status" value="1"/>
</dbReference>
<comment type="caution">
    <text evidence="3">The sequence shown here is derived from an EMBL/GenBank/DDBJ whole genome shotgun (WGS) entry which is preliminary data.</text>
</comment>
<evidence type="ECO:0000313" key="3">
    <source>
        <dbReference type="EMBL" id="GJG58520.1"/>
    </source>
</evidence>
<evidence type="ECO:0000259" key="2">
    <source>
        <dbReference type="PROSITE" id="PS50943"/>
    </source>
</evidence>
<organism evidence="3 4">
    <name type="scientific">Prevotella lacticifex</name>
    <dbReference type="NCBI Taxonomy" id="2854755"/>
    <lineage>
        <taxon>Bacteria</taxon>
        <taxon>Pseudomonadati</taxon>
        <taxon>Bacteroidota</taxon>
        <taxon>Bacteroidia</taxon>
        <taxon>Bacteroidales</taxon>
        <taxon>Prevotellaceae</taxon>
        <taxon>Prevotella</taxon>
    </lineage>
</organism>
<feature type="compositionally biased region" description="Low complexity" evidence="1">
    <location>
        <begin position="94"/>
        <end position="133"/>
    </location>
</feature>
<keyword evidence="4" id="KW-1185">Reference proteome</keyword>
<dbReference type="EMBL" id="BPUB01000001">
    <property type="protein sequence ID" value="GJG58520.1"/>
    <property type="molecule type" value="Genomic_DNA"/>
</dbReference>
<accession>A0A9R1C9P2</accession>
<dbReference type="CDD" id="cd00093">
    <property type="entry name" value="HTH_XRE"/>
    <property type="match status" value="1"/>
</dbReference>
<feature type="domain" description="HTH cro/C1-type" evidence="2">
    <location>
        <begin position="5"/>
        <end position="60"/>
    </location>
</feature>
<reference evidence="3" key="1">
    <citation type="journal article" date="2022" name="Int. J. Syst. Evol. Microbiol.">
        <title>Prevotella lacticifex sp. nov., isolated from the rumen of cows.</title>
        <authorList>
            <person name="Shinkai T."/>
            <person name="Ikeyama N."/>
            <person name="Kumagai M."/>
            <person name="Ohmori H."/>
            <person name="Sakamoto M."/>
            <person name="Ohkuma M."/>
            <person name="Mitsumori M."/>
        </authorList>
    </citation>
    <scope>NUCLEOTIDE SEQUENCE</scope>
    <source>
        <strain evidence="3">R5076</strain>
    </source>
</reference>
<dbReference type="AlphaFoldDB" id="A0A9R1C9P2"/>
<sequence length="192" mass="20569">MEERIKELMESQHMNQQVFADFLGISSATLSSIFSKRTKVTLNTIKAIKDKYPTLNYSWLIDGVGPMFNDTGSSSAPAKSQGEAFIDFGDANDPSYPSSSSSESTGDVPPADSGSSPSPAAAPSALRSASPTSTGSSARGQQPMTAQGRYGQNGAQNPNIVTTKYINNIRRSVQQILVIYDDQTCETFVPKK</sequence>
<evidence type="ECO:0000256" key="1">
    <source>
        <dbReference type="SAM" id="MobiDB-lite"/>
    </source>
</evidence>
<name>A0A9R1C9P2_9BACT</name>
<dbReference type="SUPFAM" id="SSF47413">
    <property type="entry name" value="lambda repressor-like DNA-binding domains"/>
    <property type="match status" value="1"/>
</dbReference>